<protein>
    <recommendedName>
        <fullName evidence="4">Nucleoplasmin-like domain-containing protein</fullName>
    </recommendedName>
</protein>
<evidence type="ECO:0000256" key="1">
    <source>
        <dbReference type="SAM" id="MobiDB-lite"/>
    </source>
</evidence>
<accession>A0A409YPY3</accession>
<comment type="caution">
    <text evidence="2">The sequence shown here is derived from an EMBL/GenBank/DDBJ whole genome shotgun (WGS) entry which is preliminary data.</text>
</comment>
<sequence length="166" mass="17943">MLLQSTGFLSAVFQADQRVTITPGADIELLSFVCQTSVSMRTSVLMTHFGQAGGNKESSQTIIGSFTTKSPKHLIVNLRLFKGGSYTLETHGGSIILYLTEQDDLVDTGISIDFKPTLNALTNSKTAPSVPSFSKPDEPPKVSQPIRRTRSSARLAQDTSNLPGRQ</sequence>
<reference evidence="2 3" key="1">
    <citation type="journal article" date="2018" name="Evol. Lett.">
        <title>Horizontal gene cluster transfer increased hallucinogenic mushroom diversity.</title>
        <authorList>
            <person name="Reynolds H.T."/>
            <person name="Vijayakumar V."/>
            <person name="Gluck-Thaler E."/>
            <person name="Korotkin H.B."/>
            <person name="Matheny P.B."/>
            <person name="Slot J.C."/>
        </authorList>
    </citation>
    <scope>NUCLEOTIDE SEQUENCE [LARGE SCALE GENOMIC DNA]</scope>
    <source>
        <strain evidence="2 3">SRW20</strain>
    </source>
</reference>
<evidence type="ECO:0000313" key="3">
    <source>
        <dbReference type="Proteomes" id="UP000284706"/>
    </source>
</evidence>
<gene>
    <name evidence="2" type="ORF">CVT26_012656</name>
</gene>
<evidence type="ECO:0000313" key="2">
    <source>
        <dbReference type="EMBL" id="PPR05066.1"/>
    </source>
</evidence>
<proteinExistence type="predicted"/>
<evidence type="ECO:0008006" key="4">
    <source>
        <dbReference type="Google" id="ProtNLM"/>
    </source>
</evidence>
<keyword evidence="3" id="KW-1185">Reference proteome</keyword>
<organism evidence="2 3">
    <name type="scientific">Gymnopilus dilepis</name>
    <dbReference type="NCBI Taxonomy" id="231916"/>
    <lineage>
        <taxon>Eukaryota</taxon>
        <taxon>Fungi</taxon>
        <taxon>Dikarya</taxon>
        <taxon>Basidiomycota</taxon>
        <taxon>Agaricomycotina</taxon>
        <taxon>Agaricomycetes</taxon>
        <taxon>Agaricomycetidae</taxon>
        <taxon>Agaricales</taxon>
        <taxon>Agaricineae</taxon>
        <taxon>Hymenogastraceae</taxon>
        <taxon>Gymnopilus</taxon>
    </lineage>
</organism>
<feature type="region of interest" description="Disordered" evidence="1">
    <location>
        <begin position="124"/>
        <end position="166"/>
    </location>
</feature>
<dbReference type="AlphaFoldDB" id="A0A409YPY3"/>
<dbReference type="EMBL" id="NHYE01000525">
    <property type="protein sequence ID" value="PPR05066.1"/>
    <property type="molecule type" value="Genomic_DNA"/>
</dbReference>
<dbReference type="InParanoid" id="A0A409YPY3"/>
<feature type="compositionally biased region" description="Polar residues" evidence="1">
    <location>
        <begin position="152"/>
        <end position="166"/>
    </location>
</feature>
<dbReference type="Proteomes" id="UP000284706">
    <property type="component" value="Unassembled WGS sequence"/>
</dbReference>
<name>A0A409YPY3_9AGAR</name>